<dbReference type="EMBL" id="RQVQ01000008">
    <property type="protein sequence ID" value="RRJ91873.1"/>
    <property type="molecule type" value="Genomic_DNA"/>
</dbReference>
<evidence type="ECO:0000313" key="3">
    <source>
        <dbReference type="EMBL" id="RRJ91873.1"/>
    </source>
</evidence>
<gene>
    <name evidence="3" type="ORF">EG240_04755</name>
</gene>
<dbReference type="PANTHER" id="PTHR43283:SF7">
    <property type="entry name" value="BETA-LACTAMASE-RELATED DOMAIN-CONTAINING PROTEIN"/>
    <property type="match status" value="1"/>
</dbReference>
<evidence type="ECO:0000256" key="1">
    <source>
        <dbReference type="SAM" id="Phobius"/>
    </source>
</evidence>
<dbReference type="Gene3D" id="3.40.710.10">
    <property type="entry name" value="DD-peptidase/beta-lactamase superfamily"/>
    <property type="match status" value="1"/>
</dbReference>
<sequence length="388" mass="44587">MKKIFKILLKIIKWFVIILAIIIALLYIFGYGYLVRGVRVTYLTGHKTAFLEDYEYFDNRTIEKGTAQPWKISKGYNKVPTTEKLNQTNKDLGTTSFLIIKGDSIWHESYYDIGSETAKTNSFSMAKSIVSSALGKAIDLKMIPNLDAKVIDYLPKLKGQYAKDLTVGDLSSMASGHSWVEDYYGPTSLTSQAYFKKDIRELMLSLGVDKKPGQEFIYQSGDTQLLAMVLEKATNMKLSDFVSKYFWQPMGMEQDALWQLDHEGDGIEKAYCCIASNARDFAKFGKLFRQNGNWNGEQILSEEFIQKSINPRFTESPQYGYGWWLSNYQNKQIYYMRGHLGQFVIVIPEDDLIIVRLGHLKGLQTKTDPHSEDFYIYIDEAQKMINQK</sequence>
<dbReference type="Proteomes" id="UP000275719">
    <property type="component" value="Unassembled WGS sequence"/>
</dbReference>
<dbReference type="AlphaFoldDB" id="A0A3P3WGY6"/>
<proteinExistence type="predicted"/>
<keyword evidence="1" id="KW-1133">Transmembrane helix</keyword>
<evidence type="ECO:0000259" key="2">
    <source>
        <dbReference type="Pfam" id="PF00144"/>
    </source>
</evidence>
<name>A0A3P3WGY6_9FLAO</name>
<comment type="caution">
    <text evidence="3">The sequence shown here is derived from an EMBL/GenBank/DDBJ whole genome shotgun (WGS) entry which is preliminary data.</text>
</comment>
<dbReference type="InterPro" id="IPR001466">
    <property type="entry name" value="Beta-lactam-related"/>
</dbReference>
<dbReference type="SUPFAM" id="SSF56601">
    <property type="entry name" value="beta-lactamase/transpeptidase-like"/>
    <property type="match status" value="1"/>
</dbReference>
<keyword evidence="1" id="KW-0812">Transmembrane</keyword>
<protein>
    <submittedName>
        <fullName evidence="3">Class C beta-lactamase-related serine hydrolase</fullName>
    </submittedName>
</protein>
<dbReference type="Pfam" id="PF00144">
    <property type="entry name" value="Beta-lactamase"/>
    <property type="match status" value="1"/>
</dbReference>
<feature type="domain" description="Beta-lactamase-related" evidence="2">
    <location>
        <begin position="96"/>
        <end position="358"/>
    </location>
</feature>
<dbReference type="GO" id="GO:0016787">
    <property type="term" value="F:hydrolase activity"/>
    <property type="evidence" value="ECO:0007669"/>
    <property type="project" value="UniProtKB-KW"/>
</dbReference>
<dbReference type="OrthoDB" id="9773047at2"/>
<dbReference type="InterPro" id="IPR050789">
    <property type="entry name" value="Diverse_Enzym_Activities"/>
</dbReference>
<keyword evidence="1" id="KW-0472">Membrane</keyword>
<feature type="transmembrane region" description="Helical" evidence="1">
    <location>
        <begin position="12"/>
        <end position="34"/>
    </location>
</feature>
<organism evidence="3 4">
    <name type="scientific">Paenimyroides tangerinum</name>
    <dbReference type="NCBI Taxonomy" id="2488728"/>
    <lineage>
        <taxon>Bacteria</taxon>
        <taxon>Pseudomonadati</taxon>
        <taxon>Bacteroidota</taxon>
        <taxon>Flavobacteriia</taxon>
        <taxon>Flavobacteriales</taxon>
        <taxon>Flavobacteriaceae</taxon>
        <taxon>Paenimyroides</taxon>
    </lineage>
</organism>
<keyword evidence="4" id="KW-1185">Reference proteome</keyword>
<reference evidence="3 4" key="1">
    <citation type="submission" date="2018-11" db="EMBL/GenBank/DDBJ databases">
        <title>Flavobacterium sp. nov., YIM 102701-2 draft genome.</title>
        <authorList>
            <person name="Li G."/>
            <person name="Jiang Y."/>
        </authorList>
    </citation>
    <scope>NUCLEOTIDE SEQUENCE [LARGE SCALE GENOMIC DNA]</scope>
    <source>
        <strain evidence="3 4">YIM 102701-2</strain>
    </source>
</reference>
<keyword evidence="3" id="KW-0378">Hydrolase</keyword>
<evidence type="ECO:0000313" key="4">
    <source>
        <dbReference type="Proteomes" id="UP000275719"/>
    </source>
</evidence>
<dbReference type="InterPro" id="IPR012338">
    <property type="entry name" value="Beta-lactam/transpept-like"/>
</dbReference>
<dbReference type="RefSeq" id="WP_125017976.1">
    <property type="nucleotide sequence ID" value="NZ_RQVQ01000008.1"/>
</dbReference>
<accession>A0A3P3WGY6</accession>
<dbReference type="PANTHER" id="PTHR43283">
    <property type="entry name" value="BETA-LACTAMASE-RELATED"/>
    <property type="match status" value="1"/>
</dbReference>